<evidence type="ECO:0000256" key="5">
    <source>
        <dbReference type="SAM" id="SignalP"/>
    </source>
</evidence>
<dbReference type="GO" id="GO:0006080">
    <property type="term" value="P:substituted mannan metabolic process"/>
    <property type="evidence" value="ECO:0007669"/>
    <property type="project" value="InterPro"/>
</dbReference>
<dbReference type="InterPro" id="IPR022790">
    <property type="entry name" value="GH26_dom"/>
</dbReference>
<feature type="domain" description="GH26" evidence="6">
    <location>
        <begin position="98"/>
        <end position="411"/>
    </location>
</feature>
<dbReference type="SUPFAM" id="SSF55383">
    <property type="entry name" value="Copper amine oxidase, domain N"/>
    <property type="match status" value="1"/>
</dbReference>
<dbReference type="InterPro" id="IPR017853">
    <property type="entry name" value="GH"/>
</dbReference>
<comment type="similarity">
    <text evidence="1 4">Belongs to the glycosyl hydrolase 26 family.</text>
</comment>
<evidence type="ECO:0000313" key="7">
    <source>
        <dbReference type="EMBL" id="PRO67038.1"/>
    </source>
</evidence>
<dbReference type="PANTHER" id="PTHR40079:SF4">
    <property type="entry name" value="GH26 DOMAIN-CONTAINING PROTEIN-RELATED"/>
    <property type="match status" value="1"/>
</dbReference>
<gene>
    <name evidence="7" type="ORF">C6I21_00280</name>
</gene>
<dbReference type="Pfam" id="PF02156">
    <property type="entry name" value="Glyco_hydro_26"/>
    <property type="match status" value="1"/>
</dbReference>
<dbReference type="InterPro" id="IPR036582">
    <property type="entry name" value="Mao_N_sf"/>
</dbReference>
<accession>A0A2P6ML85</accession>
<proteinExistence type="inferred from homology"/>
<dbReference type="InterPro" id="IPR000805">
    <property type="entry name" value="Glyco_hydro_26"/>
</dbReference>
<keyword evidence="5" id="KW-0732">Signal</keyword>
<organism evidence="7 8">
    <name type="scientific">Alkalicoccus urumqiensis</name>
    <name type="common">Bacillus urumqiensis</name>
    <dbReference type="NCBI Taxonomy" id="1548213"/>
    <lineage>
        <taxon>Bacteria</taxon>
        <taxon>Bacillati</taxon>
        <taxon>Bacillota</taxon>
        <taxon>Bacilli</taxon>
        <taxon>Bacillales</taxon>
        <taxon>Bacillaceae</taxon>
        <taxon>Alkalicoccus</taxon>
    </lineage>
</organism>
<dbReference type="PROSITE" id="PS51764">
    <property type="entry name" value="GH26"/>
    <property type="match status" value="1"/>
</dbReference>
<dbReference type="InterPro" id="IPR013783">
    <property type="entry name" value="Ig-like_fold"/>
</dbReference>
<keyword evidence="3 4" id="KW-0326">Glycosidase</keyword>
<name>A0A2P6ML85_ALKUR</name>
<dbReference type="EMBL" id="PVNS01000001">
    <property type="protein sequence ID" value="PRO67038.1"/>
    <property type="molecule type" value="Genomic_DNA"/>
</dbReference>
<dbReference type="Gene3D" id="3.30.457.10">
    <property type="entry name" value="Copper amine oxidase-like, N-terminal domain"/>
    <property type="match status" value="1"/>
</dbReference>
<reference evidence="7 8" key="1">
    <citation type="submission" date="2018-03" db="EMBL/GenBank/DDBJ databases">
        <title>Bacillus urumqiensis sp. nov., a moderately haloalkaliphilic bacterium isolated from a salt lake.</title>
        <authorList>
            <person name="Zhao B."/>
            <person name="Liao Z."/>
        </authorList>
    </citation>
    <scope>NUCLEOTIDE SEQUENCE [LARGE SCALE GENOMIC DNA]</scope>
    <source>
        <strain evidence="7 8">BZ-SZ-XJ18</strain>
    </source>
</reference>
<comment type="caution">
    <text evidence="7">The sequence shown here is derived from an EMBL/GenBank/DDBJ whole genome shotgun (WGS) entry which is preliminary data.</text>
</comment>
<evidence type="ECO:0000259" key="6">
    <source>
        <dbReference type="PROSITE" id="PS51764"/>
    </source>
</evidence>
<feature type="active site" description="Proton donor" evidence="4">
    <location>
        <position position="234"/>
    </location>
</feature>
<feature type="signal peptide" evidence="5">
    <location>
        <begin position="1"/>
        <end position="22"/>
    </location>
</feature>
<evidence type="ECO:0000256" key="4">
    <source>
        <dbReference type="PROSITE-ProRule" id="PRU01100"/>
    </source>
</evidence>
<protein>
    <recommendedName>
        <fullName evidence="6">GH26 domain-containing protein</fullName>
    </recommendedName>
</protein>
<feature type="active site" description="Nucleophile" evidence="4">
    <location>
        <position position="338"/>
    </location>
</feature>
<dbReference type="Gene3D" id="3.20.20.80">
    <property type="entry name" value="Glycosidases"/>
    <property type="match status" value="1"/>
</dbReference>
<dbReference type="RefSeq" id="WP_105957424.1">
    <property type="nucleotide sequence ID" value="NZ_PVNS01000001.1"/>
</dbReference>
<dbReference type="Pfam" id="PF07833">
    <property type="entry name" value="Cu_amine_oxidN1"/>
    <property type="match status" value="1"/>
</dbReference>
<keyword evidence="8" id="KW-1185">Reference proteome</keyword>
<evidence type="ECO:0000313" key="8">
    <source>
        <dbReference type="Proteomes" id="UP000243650"/>
    </source>
</evidence>
<sequence>MIFRTLLIVFLLLSVSVSSAGASGWWTLYEDGKRAVDSGQLDRGITLLERSASVSEKASTLRLLAETYEQKGDYDAASDTYYREAGVYRRMGDETTYQAVKNIADRLRTDIELYAREDGTAQAGSRALHEPAAGMYAGAYVDAEKEVSSHDRFREFNETTGKQHAIFFSYHSLGTPFPSGTAEKIKEAGGAMQIALEPNSRHPLSSVQDNEYLRQFAVDAQKADIPVFIRFASEMNGSWVSWHGDPALYKRSFRTMAEVMHRDTDNVAMVWSPAASPAERIDAYYPGDDAVDWVGLNIYATPYLNADLNQEAFNRDPLDRLAPFYEKYAQSKPMMISEFAASHFTAAGSQDMTAYGTMRMRAFYHGLQMRFPNVHAIHWFSMNPMGNQNVPVDRRRNNFSLLENTSMLNTYRNIMKDSYFLPEVAASQDTAVVSPLENTRVHDTLQVQTHAKTYDPFIQKVFYKLNGERYQTAGSYPYSIQVNRGDLREGRNVLEAVVYDSAGRIAGRESAVLYQGPDRGSFQEKQLTLYTGDKRAYTKTGAEQLLEAPFIEKGTTLVPLRFISETFGADVGWNQQAKQISISSGEKEVLLTAGSRTAQVNGTAETLLQAPQIQRGVTFVPLRFISETLGHSVGYEAPGTVHVYP</sequence>
<dbReference type="Gene3D" id="2.60.40.10">
    <property type="entry name" value="Immunoglobulins"/>
    <property type="match status" value="1"/>
</dbReference>
<dbReference type="OrthoDB" id="185675at2"/>
<dbReference type="AlphaFoldDB" id="A0A2P6ML85"/>
<dbReference type="InterPro" id="IPR012854">
    <property type="entry name" value="Cu_amine_oxidase-like_N"/>
</dbReference>
<evidence type="ECO:0000256" key="1">
    <source>
        <dbReference type="ARBA" id="ARBA00007754"/>
    </source>
</evidence>
<evidence type="ECO:0000256" key="3">
    <source>
        <dbReference type="ARBA" id="ARBA00023295"/>
    </source>
</evidence>
<keyword evidence="2 4" id="KW-0378">Hydrolase</keyword>
<dbReference type="PANTHER" id="PTHR40079">
    <property type="entry name" value="MANNAN ENDO-1,4-BETA-MANNOSIDASE E-RELATED"/>
    <property type="match status" value="1"/>
</dbReference>
<feature type="chain" id="PRO_5015198768" description="GH26 domain-containing protein" evidence="5">
    <location>
        <begin position="23"/>
        <end position="645"/>
    </location>
</feature>
<dbReference type="Proteomes" id="UP000243650">
    <property type="component" value="Unassembled WGS sequence"/>
</dbReference>
<dbReference type="GO" id="GO:0016985">
    <property type="term" value="F:mannan endo-1,4-beta-mannosidase activity"/>
    <property type="evidence" value="ECO:0007669"/>
    <property type="project" value="InterPro"/>
</dbReference>
<evidence type="ECO:0000256" key="2">
    <source>
        <dbReference type="ARBA" id="ARBA00022801"/>
    </source>
</evidence>
<dbReference type="SUPFAM" id="SSF51445">
    <property type="entry name" value="(Trans)glycosidases"/>
    <property type="match status" value="1"/>
</dbReference>